<sequence length="266" mass="30255">MKTSNSFIPLTMGLPYWRPREERRTRNSSERLRHGTDQRLDSLRTSLRSSSRSHPLSGNPTSHRRTRTTTLGARRAEMLPRRIRRRHNEVVEEAVAPVDDLDRLVQQRFDEKEDLLCQLEFTASLLDQFLSARSALGVDSNMTLPSFITDELPSILSTAANLTMETYNQSSSSSLPPARVDHSNMTEAQLTREFADHLLHLPPYSTRLQILESDIQAVHRRILDQLGMLGSTDMLQRVQSPAPASIGNRPLSSLVMQYSRDNVDNH</sequence>
<dbReference type="AlphaFoldDB" id="A0A077WZX6"/>
<proteinExistence type="predicted"/>
<feature type="compositionally biased region" description="Basic and acidic residues" evidence="1">
    <location>
        <begin position="19"/>
        <end position="42"/>
    </location>
</feature>
<accession>A0A077WZX6</accession>
<feature type="region of interest" description="Disordered" evidence="1">
    <location>
        <begin position="19"/>
        <end position="69"/>
    </location>
</feature>
<name>A0A077WZX6_9FUNG</name>
<evidence type="ECO:0000313" key="2">
    <source>
        <dbReference type="EMBL" id="CDS13156.1"/>
    </source>
</evidence>
<reference evidence="2" key="1">
    <citation type="journal article" date="2014" name="Genome Announc.">
        <title>De novo whole-genome sequence and genome annotation of Lichtheimia ramosa.</title>
        <authorList>
            <person name="Linde J."/>
            <person name="Schwartze V."/>
            <person name="Binder U."/>
            <person name="Lass-Florl C."/>
            <person name="Voigt K."/>
            <person name="Horn F."/>
        </authorList>
    </citation>
    <scope>NUCLEOTIDE SEQUENCE</scope>
    <source>
        <strain evidence="2">JMRC FSU:6197</strain>
    </source>
</reference>
<dbReference type="OrthoDB" id="2264689at2759"/>
<evidence type="ECO:0000256" key="1">
    <source>
        <dbReference type="SAM" id="MobiDB-lite"/>
    </source>
</evidence>
<organism evidence="2">
    <name type="scientific">Lichtheimia ramosa</name>
    <dbReference type="NCBI Taxonomy" id="688394"/>
    <lineage>
        <taxon>Eukaryota</taxon>
        <taxon>Fungi</taxon>
        <taxon>Fungi incertae sedis</taxon>
        <taxon>Mucoromycota</taxon>
        <taxon>Mucoromycotina</taxon>
        <taxon>Mucoromycetes</taxon>
        <taxon>Mucorales</taxon>
        <taxon>Lichtheimiaceae</taxon>
        <taxon>Lichtheimia</taxon>
    </lineage>
</organism>
<gene>
    <name evidence="2" type="ORF">LRAMOSA05334</name>
</gene>
<feature type="compositionally biased region" description="Low complexity" evidence="1">
    <location>
        <begin position="43"/>
        <end position="57"/>
    </location>
</feature>
<protein>
    <submittedName>
        <fullName evidence="2">Uncharacterized protein</fullName>
    </submittedName>
</protein>
<dbReference type="EMBL" id="LK023379">
    <property type="protein sequence ID" value="CDS13156.1"/>
    <property type="molecule type" value="Genomic_DNA"/>
</dbReference>